<evidence type="ECO:0000313" key="4">
    <source>
        <dbReference type="Proteomes" id="UP000076408"/>
    </source>
</evidence>
<keyword evidence="4" id="KW-1185">Reference proteome</keyword>
<protein>
    <submittedName>
        <fullName evidence="3">DUF4806 domain-containing protein</fullName>
    </submittedName>
</protein>
<evidence type="ECO:0000313" key="3">
    <source>
        <dbReference type="EnsemblMetazoa" id="ASTEI07255-PA"/>
    </source>
</evidence>
<evidence type="ECO:0000256" key="1">
    <source>
        <dbReference type="SAM" id="MobiDB-lite"/>
    </source>
</evidence>
<name>A0A182YFL9_ANOST</name>
<dbReference type="Pfam" id="PF16064">
    <property type="entry name" value="DUF4806"/>
    <property type="match status" value="1"/>
</dbReference>
<feature type="domain" description="DUF4806" evidence="2">
    <location>
        <begin position="149"/>
        <end position="230"/>
    </location>
</feature>
<feature type="compositionally biased region" description="Polar residues" evidence="1">
    <location>
        <begin position="83"/>
        <end position="105"/>
    </location>
</feature>
<dbReference type="VEuPathDB" id="VectorBase:ASTE000745"/>
<dbReference type="AlphaFoldDB" id="A0A182YFL9"/>
<reference evidence="3" key="2">
    <citation type="submission" date="2020-05" db="UniProtKB">
        <authorList>
            <consortium name="EnsemblMetazoa"/>
        </authorList>
    </citation>
    <scope>IDENTIFICATION</scope>
    <source>
        <strain evidence="3">Indian</strain>
    </source>
</reference>
<dbReference type="InterPro" id="IPR032071">
    <property type="entry name" value="DUF4806"/>
</dbReference>
<dbReference type="VEuPathDB" id="VectorBase:ASTEI20_042171"/>
<accession>A0A182YFL9</accession>
<dbReference type="STRING" id="30069.A0A182YFL9"/>
<feature type="region of interest" description="Disordered" evidence="1">
    <location>
        <begin position="83"/>
        <end position="106"/>
    </location>
</feature>
<evidence type="ECO:0000259" key="2">
    <source>
        <dbReference type="Pfam" id="PF16064"/>
    </source>
</evidence>
<proteinExistence type="predicted"/>
<dbReference type="VEuPathDB" id="VectorBase:ASTEI07255"/>
<dbReference type="Proteomes" id="UP000076408">
    <property type="component" value="Unassembled WGS sequence"/>
</dbReference>
<reference evidence="4" key="1">
    <citation type="journal article" date="2014" name="Genome Biol.">
        <title>Genome analysis of a major urban malaria vector mosquito, Anopheles stephensi.</title>
        <authorList>
            <person name="Jiang X."/>
            <person name="Peery A."/>
            <person name="Hall A.B."/>
            <person name="Sharma A."/>
            <person name="Chen X.G."/>
            <person name="Waterhouse R.M."/>
            <person name="Komissarov A."/>
            <person name="Riehle M.M."/>
            <person name="Shouche Y."/>
            <person name="Sharakhova M.V."/>
            <person name="Lawson D."/>
            <person name="Pakpour N."/>
            <person name="Arensburger P."/>
            <person name="Davidson V.L."/>
            <person name="Eiglmeier K."/>
            <person name="Emrich S."/>
            <person name="George P."/>
            <person name="Kennedy R.C."/>
            <person name="Mane S.P."/>
            <person name="Maslen G."/>
            <person name="Oringanje C."/>
            <person name="Qi Y."/>
            <person name="Settlage R."/>
            <person name="Tojo M."/>
            <person name="Tubio J.M."/>
            <person name="Unger M.F."/>
            <person name="Wang B."/>
            <person name="Vernick K.D."/>
            <person name="Ribeiro J.M."/>
            <person name="James A.A."/>
            <person name="Michel K."/>
            <person name="Riehle M.A."/>
            <person name="Luckhart S."/>
            <person name="Sharakhov I.V."/>
            <person name="Tu Z."/>
        </authorList>
    </citation>
    <scope>NUCLEOTIDE SEQUENCE [LARGE SCALE GENOMIC DNA]</scope>
    <source>
        <strain evidence="4">Indian</strain>
    </source>
</reference>
<sequence length="283" mass="32741">MNAKYPVVHIAGSTQTAASQGRAHGAVKTANCTHCACFDKFVSDHNRKVDQFLVKQQKVVNDMFKLQRAIMERLQSIEGNLERQSTQLQQASVSEQPDESPQTPIHPNDFVQLQYVAHHRTPPEEQQNEPQHHHHHHQLGEYPDEVQLFSFTRMQSEEELNEFEKRLGDSEYFKEAYNWLNSLIMETNCGNRMLAALDLMFDKVFVNQCSWTGRCKGNARKAPIRCRRNLLQLFKAIGSTRKAIVSRADVEVFFIKKLKQSKQRLNIQGVRKSTCHMKRVHVD</sequence>
<organism evidence="3 4">
    <name type="scientific">Anopheles stephensi</name>
    <name type="common">Indo-Pakistan malaria mosquito</name>
    <dbReference type="NCBI Taxonomy" id="30069"/>
    <lineage>
        <taxon>Eukaryota</taxon>
        <taxon>Metazoa</taxon>
        <taxon>Ecdysozoa</taxon>
        <taxon>Arthropoda</taxon>
        <taxon>Hexapoda</taxon>
        <taxon>Insecta</taxon>
        <taxon>Pterygota</taxon>
        <taxon>Neoptera</taxon>
        <taxon>Endopterygota</taxon>
        <taxon>Diptera</taxon>
        <taxon>Nematocera</taxon>
        <taxon>Culicoidea</taxon>
        <taxon>Culicidae</taxon>
        <taxon>Anophelinae</taxon>
        <taxon>Anopheles</taxon>
    </lineage>
</organism>
<dbReference type="EnsemblMetazoa" id="ASTEI07255-RA">
    <property type="protein sequence ID" value="ASTEI07255-PA"/>
    <property type="gene ID" value="ASTEI07255"/>
</dbReference>